<feature type="compositionally biased region" description="Polar residues" evidence="1">
    <location>
        <begin position="1"/>
        <end position="15"/>
    </location>
</feature>
<proteinExistence type="predicted"/>
<comment type="caution">
    <text evidence="2">The sequence shown here is derived from an EMBL/GenBank/DDBJ whole genome shotgun (WGS) entry which is preliminary data.</text>
</comment>
<evidence type="ECO:0000313" key="2">
    <source>
        <dbReference type="EMBL" id="MFC6905487.1"/>
    </source>
</evidence>
<dbReference type="Proteomes" id="UP001596312">
    <property type="component" value="Unassembled WGS sequence"/>
</dbReference>
<protein>
    <submittedName>
        <fullName evidence="2">SpaA isopeptide-forming pilin-related protein</fullName>
    </submittedName>
</protein>
<dbReference type="InterPro" id="IPR013783">
    <property type="entry name" value="Ig-like_fold"/>
</dbReference>
<accession>A0ABD5V1X9</accession>
<gene>
    <name evidence="2" type="ORF">ACFQGH_09800</name>
</gene>
<reference evidence="2 3" key="1">
    <citation type="journal article" date="2019" name="Int. J. Syst. Evol. Microbiol.">
        <title>The Global Catalogue of Microorganisms (GCM) 10K type strain sequencing project: providing services to taxonomists for standard genome sequencing and annotation.</title>
        <authorList>
            <consortium name="The Broad Institute Genomics Platform"/>
            <consortium name="The Broad Institute Genome Sequencing Center for Infectious Disease"/>
            <person name="Wu L."/>
            <person name="Ma J."/>
        </authorList>
    </citation>
    <scope>NUCLEOTIDE SEQUENCE [LARGE SCALE GENOMIC DNA]</scope>
    <source>
        <strain evidence="2 3">CGMCC 1.3240</strain>
    </source>
</reference>
<name>A0ABD5V1X9_9EURY</name>
<dbReference type="RefSeq" id="WP_340604010.1">
    <property type="nucleotide sequence ID" value="NZ_JBBMXV010000003.1"/>
</dbReference>
<evidence type="ECO:0000256" key="1">
    <source>
        <dbReference type="SAM" id="MobiDB-lite"/>
    </source>
</evidence>
<sequence>MSNDESGTHRLTLQVQDGEGESPDVDVTIDGDGIDGTRTTHSDDGSVTFQLPSGSYEIVDVEPPGYEIDDETPSRFTVENGDETDLLMLSLDE</sequence>
<dbReference type="AlphaFoldDB" id="A0ABD5V1X9"/>
<feature type="compositionally biased region" description="Acidic residues" evidence="1">
    <location>
        <begin position="18"/>
        <end position="33"/>
    </location>
</feature>
<keyword evidence="3" id="KW-1185">Reference proteome</keyword>
<organism evidence="2 3">
    <name type="scientific">Halalkalicoccus tibetensis</name>
    <dbReference type="NCBI Taxonomy" id="175632"/>
    <lineage>
        <taxon>Archaea</taxon>
        <taxon>Methanobacteriati</taxon>
        <taxon>Methanobacteriota</taxon>
        <taxon>Stenosarchaea group</taxon>
        <taxon>Halobacteria</taxon>
        <taxon>Halobacteriales</taxon>
        <taxon>Halococcaceae</taxon>
        <taxon>Halalkalicoccus</taxon>
    </lineage>
</organism>
<evidence type="ECO:0000313" key="3">
    <source>
        <dbReference type="Proteomes" id="UP001596312"/>
    </source>
</evidence>
<feature type="region of interest" description="Disordered" evidence="1">
    <location>
        <begin position="1"/>
        <end position="51"/>
    </location>
</feature>
<dbReference type="Gene3D" id="2.60.40.10">
    <property type="entry name" value="Immunoglobulins"/>
    <property type="match status" value="1"/>
</dbReference>
<dbReference type="EMBL" id="JBHSXQ010000003">
    <property type="protein sequence ID" value="MFC6905487.1"/>
    <property type="molecule type" value="Genomic_DNA"/>
</dbReference>